<organism evidence="3 4">
    <name type="scientific">Cyclostephanos tholiformis</name>
    <dbReference type="NCBI Taxonomy" id="382380"/>
    <lineage>
        <taxon>Eukaryota</taxon>
        <taxon>Sar</taxon>
        <taxon>Stramenopiles</taxon>
        <taxon>Ochrophyta</taxon>
        <taxon>Bacillariophyta</taxon>
        <taxon>Coscinodiscophyceae</taxon>
        <taxon>Thalassiosirophycidae</taxon>
        <taxon>Stephanodiscales</taxon>
        <taxon>Stephanodiscaceae</taxon>
        <taxon>Cyclostephanos</taxon>
    </lineage>
</organism>
<dbReference type="EMBL" id="JALLPB020000009">
    <property type="protein sequence ID" value="KAL3827048.1"/>
    <property type="molecule type" value="Genomic_DNA"/>
</dbReference>
<comment type="caution">
    <text evidence="3">The sequence shown here is derived from an EMBL/GenBank/DDBJ whole genome shotgun (WGS) entry which is preliminary data.</text>
</comment>
<evidence type="ECO:0000313" key="3">
    <source>
        <dbReference type="EMBL" id="KAL3827048.1"/>
    </source>
</evidence>
<reference evidence="3 4" key="1">
    <citation type="submission" date="2024-10" db="EMBL/GenBank/DDBJ databases">
        <title>Updated reference genomes for cyclostephanoid diatoms.</title>
        <authorList>
            <person name="Roberts W.R."/>
            <person name="Alverson A.J."/>
        </authorList>
    </citation>
    <scope>NUCLEOTIDE SEQUENCE [LARGE SCALE GENOMIC DNA]</scope>
    <source>
        <strain evidence="3 4">AJA228-03</strain>
    </source>
</reference>
<evidence type="ECO:0000256" key="2">
    <source>
        <dbReference type="SAM" id="MobiDB-lite"/>
    </source>
</evidence>
<proteinExistence type="predicted"/>
<feature type="coiled-coil region" evidence="1">
    <location>
        <begin position="737"/>
        <end position="788"/>
    </location>
</feature>
<name>A0ABD3SRG8_9STRA</name>
<feature type="coiled-coil region" evidence="1">
    <location>
        <begin position="975"/>
        <end position="1034"/>
    </location>
</feature>
<dbReference type="PANTHER" id="PTHR46753:SF2">
    <property type="entry name" value="FYVE AND COILED-COIL DOMAIN-CONTAINING PROTEIN 1"/>
    <property type="match status" value="1"/>
</dbReference>
<protein>
    <submittedName>
        <fullName evidence="3">Uncharacterized protein</fullName>
    </submittedName>
</protein>
<keyword evidence="1" id="KW-0175">Coiled coil</keyword>
<feature type="region of interest" description="Disordered" evidence="2">
    <location>
        <begin position="201"/>
        <end position="228"/>
    </location>
</feature>
<dbReference type="PANTHER" id="PTHR46753">
    <property type="entry name" value="FYVE AND COILED-COIL DOMAIN-CONTAINING PROTEIN 1"/>
    <property type="match status" value="1"/>
</dbReference>
<evidence type="ECO:0000313" key="4">
    <source>
        <dbReference type="Proteomes" id="UP001530377"/>
    </source>
</evidence>
<feature type="region of interest" description="Disordered" evidence="2">
    <location>
        <begin position="306"/>
        <end position="328"/>
    </location>
</feature>
<feature type="coiled-coil region" evidence="1">
    <location>
        <begin position="1063"/>
        <end position="1450"/>
    </location>
</feature>
<gene>
    <name evidence="3" type="ORF">ACHAXA_007555</name>
</gene>
<feature type="coiled-coil region" evidence="1">
    <location>
        <begin position="619"/>
        <end position="646"/>
    </location>
</feature>
<keyword evidence="4" id="KW-1185">Reference proteome</keyword>
<accession>A0ABD3SRG8</accession>
<feature type="coiled-coil region" evidence="1">
    <location>
        <begin position="852"/>
        <end position="917"/>
    </location>
</feature>
<evidence type="ECO:0000256" key="1">
    <source>
        <dbReference type="SAM" id="Coils"/>
    </source>
</evidence>
<feature type="coiled-coil region" evidence="1">
    <location>
        <begin position="413"/>
        <end position="517"/>
    </location>
</feature>
<dbReference type="Proteomes" id="UP001530377">
    <property type="component" value="Unassembled WGS sequence"/>
</dbReference>
<feature type="coiled-coil region" evidence="1">
    <location>
        <begin position="678"/>
        <end position="705"/>
    </location>
</feature>
<sequence>MVETETYEKGEGVWDYDDIDISLDAVTPQRKPRDAVVAADDVGEVHDSGKRSGHTDGISDSIRDFVATTESALDFEFTVNAWKTPPTTINGGKSRRNNEIVSSEDEFSIGASVESADPTPKENGMSDITTIMNADARCMAVAERDVLSKCLADFVDDLDAELNDFSRDAVNESIGFVNDGESMTETKTSTIDELNESIPEKFDSFPYNYDESKDDSPEPLPSQPSVTSGVSIKEYIPIPHQESWYLNAMEGGKGGVVYGEERALVSNITWRVPIPKGQIMTDISQIIPDMSLPISHAIAHPKVGMPLSEMPSSADSLPSSNPASEYGYNTQADDPIEQSELHCKYLELIMPLPNDEKNMEQQEPGTGLKKLPNGTTVLVNYERLLQNEATKRILLQRSVQAYEHTVQALQSKYQATTKTVSEQEIKLASAENEISHLKELVFRLQDEKENMINERHLFEAELAAAVNDKEYLEREVETIQEDLKAKEECCLSYIELQKNLEQSLQQSNAEKSRLINQVELLQFDALEMQKEHDQLNGTVKKFMSMTASESCTSLIVESPQENNSDEIKRLNDQISNLLANQASSGALLKENVILREKYEGLTSDFTAMREELSETNYSLSKLQDENMSLQSMRREYESQIVDLKATVESMDYDSGEVDKLAAEVASLTYELSAKSTECEELIVALQTLQSKLDFAESRVVELKNISEIEQSLRAEHLVLTKELLDLRCTSRSLESQNSDLNIRLEESSRTIKELESKIQSLNDQQRESAALEEELSRVRKSLDEKSSELAESLLLTKTLQTNLSVTDAGLAAYHDTAKEGVQHSEIEKFDNNSLRKQFGELRGVCNLLEGEKSDLEKRLAEQSGVVQNLEMQIASLNAKVSQSLHLRSELSRAKKSLDEKINECETLRSFCEQLKSELLNTQSDHDVLISKNEMTTDQSRELISRLQSQIADLLKDHNATMINVEEQLASSLRQNSELHTQCDECRMRLEEAERDYANLSMSTSESIAKHSEHISNLQEENLNLSNALQATQSVLNARKLETPENDAKFQYFQRSIDDMKHEMDLMTLRHRDLLDENDRLQQENAKIKQSLESNASAAEEQMLVMKLELSKLQANLISSHEACTAATTKVSNLMEQLQALAVSNTELEEKLFEASFVTSETDRLVEENACLRGERDQLKEETLALTEHINELSSRVDCASVTNIASSNGTFTSVEKESLLARIRSLEEELETENLDELRDELSTLHEERQQLDLDNEELLVQLGLMQQVKIEAQAECEIELESLREQVISLQDQCTRLQNDLDMTTRNALSSRDDDQTYSVKMLKDENNSLRQTLYQVREENKSLNDCIKDLEEIKALEVANNVVANDEIKKLHQELALLELKMASKEKDLQIAEQDKKMSLDNKDLQILKLTTECSSNENQLKKISSNLDDKNDEMASFSCQIESLQCKYQRQRHGDPSICDDTQEEKSYEADDDDISLQDILADAVLDSDDYLRSQIVVLAQALQRSELQRADALERIFLERKANADALCQLGESAKRFYSTVK</sequence>
<feature type="compositionally biased region" description="Polar residues" evidence="2">
    <location>
        <begin position="310"/>
        <end position="328"/>
    </location>
</feature>